<accession>A0A9P9I7J7</accession>
<gene>
    <name evidence="2" type="ORF">EDB81DRAFT_895217</name>
</gene>
<reference evidence="2" key="1">
    <citation type="journal article" date="2021" name="Nat. Commun.">
        <title>Genetic determinants of endophytism in the Arabidopsis root mycobiome.</title>
        <authorList>
            <person name="Mesny F."/>
            <person name="Miyauchi S."/>
            <person name="Thiergart T."/>
            <person name="Pickel B."/>
            <person name="Atanasova L."/>
            <person name="Karlsson M."/>
            <person name="Huettel B."/>
            <person name="Barry K.W."/>
            <person name="Haridas S."/>
            <person name="Chen C."/>
            <person name="Bauer D."/>
            <person name="Andreopoulos W."/>
            <person name="Pangilinan J."/>
            <person name="LaButti K."/>
            <person name="Riley R."/>
            <person name="Lipzen A."/>
            <person name="Clum A."/>
            <person name="Drula E."/>
            <person name="Henrissat B."/>
            <person name="Kohler A."/>
            <person name="Grigoriev I.V."/>
            <person name="Martin F.M."/>
            <person name="Hacquard S."/>
        </authorList>
    </citation>
    <scope>NUCLEOTIDE SEQUENCE</scope>
    <source>
        <strain evidence="2">MPI-CAGE-AT-0147</strain>
    </source>
</reference>
<evidence type="ECO:0000256" key="1">
    <source>
        <dbReference type="SAM" id="MobiDB-lite"/>
    </source>
</evidence>
<keyword evidence="3" id="KW-1185">Reference proteome</keyword>
<comment type="caution">
    <text evidence="2">The sequence shown here is derived from an EMBL/GenBank/DDBJ whole genome shotgun (WGS) entry which is preliminary data.</text>
</comment>
<proteinExistence type="predicted"/>
<sequence>MDALTFRRCYTEDPDLVDQEGNDTQFVERHRSRDEPLRHESRPDPELHYDKSTEHALLRGLFDKLNYIDAFSLASLGARSGNGRAQCYDTQALDEIAATIQYGLRSPAFEHLIHLNLQLPCTRDVERFTSTMSSDQRSQSP</sequence>
<dbReference type="Proteomes" id="UP000738349">
    <property type="component" value="Unassembled WGS sequence"/>
</dbReference>
<dbReference type="EMBL" id="JAGMUV010000052">
    <property type="protein sequence ID" value="KAH7109339.1"/>
    <property type="molecule type" value="Genomic_DNA"/>
</dbReference>
<dbReference type="AlphaFoldDB" id="A0A9P9I7J7"/>
<evidence type="ECO:0000313" key="2">
    <source>
        <dbReference type="EMBL" id="KAH7109339.1"/>
    </source>
</evidence>
<organism evidence="2 3">
    <name type="scientific">Dactylonectria macrodidyma</name>
    <dbReference type="NCBI Taxonomy" id="307937"/>
    <lineage>
        <taxon>Eukaryota</taxon>
        <taxon>Fungi</taxon>
        <taxon>Dikarya</taxon>
        <taxon>Ascomycota</taxon>
        <taxon>Pezizomycotina</taxon>
        <taxon>Sordariomycetes</taxon>
        <taxon>Hypocreomycetidae</taxon>
        <taxon>Hypocreales</taxon>
        <taxon>Nectriaceae</taxon>
        <taxon>Dactylonectria</taxon>
    </lineage>
</organism>
<protein>
    <submittedName>
        <fullName evidence="2">Uncharacterized protein</fullName>
    </submittedName>
</protein>
<dbReference type="OrthoDB" id="5137852at2759"/>
<name>A0A9P9I7J7_9HYPO</name>
<feature type="region of interest" description="Disordered" evidence="1">
    <location>
        <begin position="26"/>
        <end position="48"/>
    </location>
</feature>
<evidence type="ECO:0000313" key="3">
    <source>
        <dbReference type="Proteomes" id="UP000738349"/>
    </source>
</evidence>